<dbReference type="OMA" id="WAGENIR"/>
<evidence type="ECO:0000313" key="2">
    <source>
        <dbReference type="EMBL" id="EFO86777.1"/>
    </source>
</evidence>
<dbReference type="CTD" id="9826068"/>
<evidence type="ECO:0000259" key="1">
    <source>
        <dbReference type="PROSITE" id="PS52001"/>
    </source>
</evidence>
<dbReference type="Pfam" id="PF09793">
    <property type="entry name" value="AD"/>
    <property type="match status" value="1"/>
</dbReference>
<evidence type="ECO:0000313" key="3">
    <source>
        <dbReference type="EMBL" id="KAF1762117.1"/>
    </source>
</evidence>
<reference evidence="2" key="1">
    <citation type="submission" date="2007-07" db="EMBL/GenBank/DDBJ databases">
        <title>PCAP assembly of the Caenorhabditis remanei genome.</title>
        <authorList>
            <consortium name="The Caenorhabditis remanei Sequencing Consortium"/>
            <person name="Wilson R.K."/>
        </authorList>
    </citation>
    <scope>NUCLEOTIDE SEQUENCE [LARGE SCALE GENOMIC DNA]</scope>
    <source>
        <strain evidence="2">PB4641</strain>
    </source>
</reference>
<dbReference type="GeneID" id="9826068"/>
<dbReference type="eggNOG" id="KOG4401">
    <property type="taxonomic scope" value="Eukaryota"/>
</dbReference>
<proteinExistence type="predicted"/>
<organism evidence="4">
    <name type="scientific">Caenorhabditis remanei</name>
    <name type="common">Caenorhabditis vulgaris</name>
    <dbReference type="NCBI Taxonomy" id="31234"/>
    <lineage>
        <taxon>Eukaryota</taxon>
        <taxon>Metazoa</taxon>
        <taxon>Ecdysozoa</taxon>
        <taxon>Nematoda</taxon>
        <taxon>Chromadorea</taxon>
        <taxon>Rhabditida</taxon>
        <taxon>Rhabditina</taxon>
        <taxon>Rhabditomorpha</taxon>
        <taxon>Rhabditoidea</taxon>
        <taxon>Rhabditidae</taxon>
        <taxon>Peloderinae</taxon>
        <taxon>Caenorhabditis</taxon>
    </lineage>
</organism>
<protein>
    <recommendedName>
        <fullName evidence="1">AD domain-containing protein</fullName>
    </recommendedName>
</protein>
<dbReference type="EMBL" id="DS268419">
    <property type="protein sequence ID" value="EFO86777.1"/>
    <property type="molecule type" value="Genomic_DNA"/>
</dbReference>
<evidence type="ECO:0000313" key="4">
    <source>
        <dbReference type="Proteomes" id="UP000008281"/>
    </source>
</evidence>
<dbReference type="SMART" id="SM00995">
    <property type="entry name" value="AD"/>
    <property type="match status" value="1"/>
</dbReference>
<dbReference type="InterPro" id="IPR019181">
    <property type="entry name" value="LSM12_ABD"/>
</dbReference>
<dbReference type="RefSeq" id="XP_003110945.1">
    <property type="nucleotide sequence ID" value="XM_003110897.1"/>
</dbReference>
<dbReference type="EMBL" id="WUAV01000003">
    <property type="protein sequence ID" value="KAF1762117.1"/>
    <property type="molecule type" value="Genomic_DNA"/>
</dbReference>
<dbReference type="PROSITE" id="PS52001">
    <property type="entry name" value="AD"/>
    <property type="match status" value="1"/>
</dbReference>
<dbReference type="AlphaFoldDB" id="E3LYF8"/>
<dbReference type="InParanoid" id="E3LYF8"/>
<feature type="domain" description="AD" evidence="1">
    <location>
        <begin position="91"/>
        <end position="194"/>
    </location>
</feature>
<dbReference type="Proteomes" id="UP000008281">
    <property type="component" value="Unassembled WGS sequence"/>
</dbReference>
<sequence length="209" mass="22732">MVSCNLTAPEVQVGATIKIETNNGLIAEGIVISLDALRKVLVLDTKETTGSKPVVRIFNSEHLNSITVVTAALEEGQKHAINRCEQFRANNPVNGAKTAERLQKTLGDLRPNLMKSSNVSIKGQQAYIQLKRTIAETYWSGEDIRVLGLVLVQKPYDVDNVTKDAKATGFDETRANNALLQVKKILSKPATGYTSRAPLDFTIGAVVTN</sequence>
<dbReference type="PANTHER" id="PTHR13542">
    <property type="entry name" value="LSM12 HOMOLOG"/>
    <property type="match status" value="1"/>
</dbReference>
<dbReference type="InterPro" id="IPR047574">
    <property type="entry name" value="AD"/>
</dbReference>
<name>E3LYF8_CAERE</name>
<evidence type="ECO:0000313" key="5">
    <source>
        <dbReference type="Proteomes" id="UP000483820"/>
    </source>
</evidence>
<gene>
    <name evidence="2" type="ORF">CRE_04639</name>
    <name evidence="3" type="ORF">GCK72_010379</name>
</gene>
<dbReference type="STRING" id="31234.E3LYF8"/>
<dbReference type="FunCoup" id="E3LYF8">
    <property type="interactions" value="2142"/>
</dbReference>
<accession>E3LYF8</accession>
<dbReference type="Proteomes" id="UP000483820">
    <property type="component" value="Chromosome III"/>
</dbReference>
<dbReference type="OrthoDB" id="1057137at2759"/>
<dbReference type="InterPro" id="IPR039683">
    <property type="entry name" value="Lsm12-like"/>
</dbReference>
<dbReference type="KEGG" id="crq:GCK72_010379"/>
<keyword evidence="4" id="KW-1185">Reference proteome</keyword>
<reference evidence="3 5" key="2">
    <citation type="submission" date="2019-12" db="EMBL/GenBank/DDBJ databases">
        <title>Chromosome-level assembly of the Caenorhabditis remanei genome.</title>
        <authorList>
            <person name="Teterina A.A."/>
            <person name="Willis J.H."/>
            <person name="Phillips P.C."/>
        </authorList>
    </citation>
    <scope>NUCLEOTIDE SEQUENCE [LARGE SCALE GENOMIC DNA]</scope>
    <source>
        <strain evidence="3 5">PX506</strain>
        <tissue evidence="3">Whole organism</tissue>
    </source>
</reference>